<evidence type="ECO:0000313" key="12">
    <source>
        <dbReference type="Proteomes" id="UP000504612"/>
    </source>
</evidence>
<dbReference type="InterPro" id="IPR050446">
    <property type="entry name" value="FAD-oxidoreductase/Apoptosis"/>
</dbReference>
<organism evidence="12 13">
    <name type="scientific">Notechis scutatus</name>
    <name type="common">mainland tiger snake</name>
    <dbReference type="NCBI Taxonomy" id="8663"/>
    <lineage>
        <taxon>Eukaryota</taxon>
        <taxon>Metazoa</taxon>
        <taxon>Chordata</taxon>
        <taxon>Craniata</taxon>
        <taxon>Vertebrata</taxon>
        <taxon>Euteleostomi</taxon>
        <taxon>Lepidosauria</taxon>
        <taxon>Squamata</taxon>
        <taxon>Bifurcata</taxon>
        <taxon>Unidentata</taxon>
        <taxon>Episquamata</taxon>
        <taxon>Toxicofera</taxon>
        <taxon>Serpentes</taxon>
        <taxon>Colubroidea</taxon>
        <taxon>Elapidae</taxon>
        <taxon>Hydrophiinae</taxon>
        <taxon>Notechis</taxon>
    </lineage>
</organism>
<evidence type="ECO:0000256" key="4">
    <source>
        <dbReference type="ARBA" id="ARBA00022714"/>
    </source>
</evidence>
<evidence type="ECO:0000256" key="1">
    <source>
        <dbReference type="ARBA" id="ARBA00005465"/>
    </source>
</evidence>
<dbReference type="GeneID" id="113426569"/>
<feature type="non-terminal residue" evidence="13">
    <location>
        <position position="241"/>
    </location>
</feature>
<dbReference type="Pfam" id="PF00355">
    <property type="entry name" value="Rieske"/>
    <property type="match status" value="1"/>
</dbReference>
<keyword evidence="8" id="KW-0408">Iron</keyword>
<evidence type="ECO:0000256" key="9">
    <source>
        <dbReference type="ARBA" id="ARBA00023014"/>
    </source>
</evidence>
<protein>
    <recommendedName>
        <fullName evidence="2">L-amino-acid oxidase</fullName>
        <ecNumber evidence="2">1.4.3.2</ecNumber>
    </recommendedName>
</protein>
<reference evidence="13" key="1">
    <citation type="submission" date="2025-08" db="UniProtKB">
        <authorList>
            <consortium name="RefSeq"/>
        </authorList>
    </citation>
    <scope>IDENTIFICATION</scope>
</reference>
<keyword evidence="4" id="KW-0001">2Fe-2S</keyword>
<evidence type="ECO:0000256" key="8">
    <source>
        <dbReference type="ARBA" id="ARBA00023004"/>
    </source>
</evidence>
<keyword evidence="7" id="KW-0560">Oxidoreductase</keyword>
<evidence type="ECO:0000313" key="13">
    <source>
        <dbReference type="RefSeq" id="XP_026544733.1"/>
    </source>
</evidence>
<dbReference type="Gene3D" id="3.50.50.60">
    <property type="entry name" value="FAD/NAD(P)-binding domain"/>
    <property type="match status" value="1"/>
</dbReference>
<dbReference type="CDD" id="cd03478">
    <property type="entry name" value="Rieske_AIFL_N"/>
    <property type="match status" value="1"/>
</dbReference>
<dbReference type="GO" id="GO:0051537">
    <property type="term" value="F:2 iron, 2 sulfur cluster binding"/>
    <property type="evidence" value="ECO:0007669"/>
    <property type="project" value="UniProtKB-KW"/>
</dbReference>
<dbReference type="InterPro" id="IPR036922">
    <property type="entry name" value="Rieske_2Fe-2S_sf"/>
</dbReference>
<proteinExistence type="inferred from homology"/>
<evidence type="ECO:0000256" key="2">
    <source>
        <dbReference type="ARBA" id="ARBA00012806"/>
    </source>
</evidence>
<dbReference type="GO" id="GO:0046872">
    <property type="term" value="F:metal ion binding"/>
    <property type="evidence" value="ECO:0007669"/>
    <property type="project" value="UniProtKB-KW"/>
</dbReference>
<dbReference type="GO" id="GO:0001716">
    <property type="term" value="F:L-amino-acid oxidase activity"/>
    <property type="evidence" value="ECO:0007669"/>
    <property type="project" value="UniProtKB-EC"/>
</dbReference>
<keyword evidence="10" id="KW-0325">Glycoprotein</keyword>
<dbReference type="InterPro" id="IPR023753">
    <property type="entry name" value="FAD/NAD-binding_dom"/>
</dbReference>
<dbReference type="KEGG" id="nss:113426569"/>
<dbReference type="PANTHER" id="PTHR43557:SF7">
    <property type="entry name" value="RIESKE DOMAIN-CONTAINING PROTEIN"/>
    <property type="match status" value="1"/>
</dbReference>
<keyword evidence="3" id="KW-0285">Flavoprotein</keyword>
<comment type="similarity">
    <text evidence="1">Belongs to the flavin monoamine oxidase family. FIG1 subfamily.</text>
</comment>
<feature type="domain" description="Rieske" evidence="11">
    <location>
        <begin position="4"/>
        <end position="99"/>
    </location>
</feature>
<sequence>MVTQHTCHEDELHDGEMREVEGAGYPVLLAREGLNIRALGGRCPHAGAALCKGYLAKGQLRCPWHGACFCTETGDIEEYPTLDCLPVFQVTVQEGQVHISARMKDLESSRRVKPMAQECQLDPQTVLLLGAGPAALTCAETLRQEGFPGRIIMATWENHLPHDRTKLTQDLGAPAENLYLRSQRFLDAHDIEVWKQSEVVSLDPAGKTAHFRDGASQAYSNLLIATAAGMEVAASLVGKSS</sequence>
<dbReference type="Pfam" id="PF07992">
    <property type="entry name" value="Pyr_redox_2"/>
    <property type="match status" value="1"/>
</dbReference>
<dbReference type="Proteomes" id="UP000504612">
    <property type="component" value="Unplaced"/>
</dbReference>
<dbReference type="Gene3D" id="2.102.10.10">
    <property type="entry name" value="Rieske [2Fe-2S] iron-sulphur domain"/>
    <property type="match status" value="1"/>
</dbReference>
<dbReference type="PANTHER" id="PTHR43557">
    <property type="entry name" value="APOPTOSIS-INDUCING FACTOR 1"/>
    <property type="match status" value="1"/>
</dbReference>
<keyword evidence="9" id="KW-0411">Iron-sulfur</keyword>
<evidence type="ECO:0000256" key="3">
    <source>
        <dbReference type="ARBA" id="ARBA00022630"/>
    </source>
</evidence>
<accession>A0A6J1VVV3</accession>
<keyword evidence="5" id="KW-0479">Metal-binding</keyword>
<dbReference type="AlphaFoldDB" id="A0A6J1VVV3"/>
<dbReference type="EC" id="1.4.3.2" evidence="2"/>
<dbReference type="GO" id="GO:0016651">
    <property type="term" value="F:oxidoreductase activity, acting on NAD(P)H"/>
    <property type="evidence" value="ECO:0007669"/>
    <property type="project" value="TreeGrafter"/>
</dbReference>
<dbReference type="RefSeq" id="XP_026544733.1">
    <property type="nucleotide sequence ID" value="XM_026688948.1"/>
</dbReference>
<dbReference type="SUPFAM" id="SSF50022">
    <property type="entry name" value="ISP domain"/>
    <property type="match status" value="1"/>
</dbReference>
<name>A0A6J1VVV3_9SAUR</name>
<dbReference type="InterPro" id="IPR036188">
    <property type="entry name" value="FAD/NAD-bd_sf"/>
</dbReference>
<dbReference type="GO" id="GO:0005737">
    <property type="term" value="C:cytoplasm"/>
    <property type="evidence" value="ECO:0007669"/>
    <property type="project" value="TreeGrafter"/>
</dbReference>
<evidence type="ECO:0000256" key="10">
    <source>
        <dbReference type="ARBA" id="ARBA00023180"/>
    </source>
</evidence>
<keyword evidence="6" id="KW-0274">FAD</keyword>
<dbReference type="InterPro" id="IPR017941">
    <property type="entry name" value="Rieske_2Fe-2S"/>
</dbReference>
<evidence type="ECO:0000259" key="11">
    <source>
        <dbReference type="PROSITE" id="PS51296"/>
    </source>
</evidence>
<gene>
    <name evidence="13" type="primary">LOC113426569</name>
</gene>
<evidence type="ECO:0000256" key="7">
    <source>
        <dbReference type="ARBA" id="ARBA00023002"/>
    </source>
</evidence>
<evidence type="ECO:0000256" key="6">
    <source>
        <dbReference type="ARBA" id="ARBA00022827"/>
    </source>
</evidence>
<dbReference type="PROSITE" id="PS51296">
    <property type="entry name" value="RIESKE"/>
    <property type="match status" value="1"/>
</dbReference>
<evidence type="ECO:0000256" key="5">
    <source>
        <dbReference type="ARBA" id="ARBA00022723"/>
    </source>
</evidence>
<keyword evidence="12" id="KW-1185">Reference proteome</keyword>
<dbReference type="SUPFAM" id="SSF51905">
    <property type="entry name" value="FAD/NAD(P)-binding domain"/>
    <property type="match status" value="1"/>
</dbReference>